<dbReference type="Gene3D" id="3.30.160.60">
    <property type="entry name" value="Classic Zinc Finger"/>
    <property type="match status" value="1"/>
</dbReference>
<evidence type="ECO:0000256" key="5">
    <source>
        <dbReference type="ARBA" id="ARBA00023163"/>
    </source>
</evidence>
<comment type="subcellular location">
    <subcellularLocation>
        <location evidence="1">Nucleus</location>
    </subcellularLocation>
</comment>
<dbReference type="PANTHER" id="PTHR16062">
    <property type="entry name" value="SWI/SNF-RELATED"/>
    <property type="match status" value="1"/>
</dbReference>
<feature type="compositionally biased region" description="Polar residues" evidence="9">
    <location>
        <begin position="524"/>
        <end position="545"/>
    </location>
</feature>
<dbReference type="InterPro" id="IPR013087">
    <property type="entry name" value="Znf_C2H2_type"/>
</dbReference>
<dbReference type="InterPro" id="IPR036910">
    <property type="entry name" value="HMG_box_dom_sf"/>
</dbReference>
<reference evidence="12" key="1">
    <citation type="submission" date="2022-01" db="EMBL/GenBank/DDBJ databases">
        <title>Genome Sequence Resource for Two Populations of Ditylenchus destructor, the Migratory Endoparasitic Phytonematode.</title>
        <authorList>
            <person name="Zhang H."/>
            <person name="Lin R."/>
            <person name="Xie B."/>
        </authorList>
    </citation>
    <scope>NUCLEOTIDE SEQUENCE</scope>
    <source>
        <strain evidence="12">BazhouSP</strain>
    </source>
</reference>
<dbReference type="EMBL" id="JAKKPZ010000001">
    <property type="protein sequence ID" value="KAI1728893.1"/>
    <property type="molecule type" value="Genomic_DNA"/>
</dbReference>
<dbReference type="Gene3D" id="1.10.30.10">
    <property type="entry name" value="High mobility group box domain"/>
    <property type="match status" value="1"/>
</dbReference>
<organism evidence="12 13">
    <name type="scientific">Ditylenchus destructor</name>
    <dbReference type="NCBI Taxonomy" id="166010"/>
    <lineage>
        <taxon>Eukaryota</taxon>
        <taxon>Metazoa</taxon>
        <taxon>Ecdysozoa</taxon>
        <taxon>Nematoda</taxon>
        <taxon>Chromadorea</taxon>
        <taxon>Rhabditida</taxon>
        <taxon>Tylenchina</taxon>
        <taxon>Tylenchomorpha</taxon>
        <taxon>Sphaerularioidea</taxon>
        <taxon>Anguinidae</taxon>
        <taxon>Anguininae</taxon>
        <taxon>Ditylenchus</taxon>
    </lineage>
</organism>
<keyword evidence="2" id="KW-0677">Repeat</keyword>
<keyword evidence="13" id="KW-1185">Reference proteome</keyword>
<keyword evidence="8" id="KW-0238">DNA-binding</keyword>
<evidence type="ECO:0000256" key="9">
    <source>
        <dbReference type="SAM" id="MobiDB-lite"/>
    </source>
</evidence>
<feature type="domain" description="C2H2-type" evidence="11">
    <location>
        <begin position="125"/>
        <end position="153"/>
    </location>
</feature>
<dbReference type="PROSITE" id="PS00028">
    <property type="entry name" value="ZINC_FINGER_C2H2_1"/>
    <property type="match status" value="1"/>
</dbReference>
<sequence length="677" mass="73188">MMNSDTSLTVDHHDLEHEAQQLTDHIEASGSKGASWLATQPKLNAKSKSGYILFSAEIRKRIMSENPEAGFGEVSKIVGVEWKKLPEENKRQYEVRAQYIAEERAKADLLTPTSKILQPGQIRVYSCRWQLCDFQFDSQDGLYEHVKSSHTSQIVDGDNQYVCLWTSCLKYRKEGKPFPSLPRLHRHIKEKHLPSSSKPIFPNQKSKHFFVYLPPQPGQSNGKEQSGHFVHQPYGVPSTNAMGCTVATPLPTTSSPPPTTPSSSSNTASSSHSHILPAGQAHHHPPASTMANGYPSSSTHYVLQQASGTGPTQQHPQYHYVSAASGQHPHGTTTVMVPVSSMGQMQGGSIMNSNGSGIQQLVQANINGATVYVPAGSHYQTIVVNHPGAAASGATHTLQPNGPTTLTTQGGHQIVVHQAPPPGHHVLQQHHAQPGQQHAVYVQQAPMHHGQASSSAGGMMNGGTVNGIAPGSSYVTAQPGSTIHVAGQQVNQAPQAHHMQAPPHSAVYTTHPQSIQHPMAHQAAPSTQGPSTSGPMHAQSGQPLANGNVAAPTMQPMIDAGRTVVQAPARPAEPVFIPPPNSIQVKRVMHSEAYVKYIESLYNSKQKTVSKWDKSLLASHRNTATNHKKLPYDWIKRVTNGHGKPKDDETVKALWKLRQQLLEETTGIASKNPDNGQ</sequence>
<keyword evidence="6 8" id="KW-0539">Nucleus</keyword>
<dbReference type="AlphaFoldDB" id="A0AAD4NL18"/>
<dbReference type="SUPFAM" id="SSF47095">
    <property type="entry name" value="HMG-box"/>
    <property type="match status" value="1"/>
</dbReference>
<dbReference type="PROSITE" id="PS50118">
    <property type="entry name" value="HMG_BOX_2"/>
    <property type="match status" value="1"/>
</dbReference>
<evidence type="ECO:0000256" key="4">
    <source>
        <dbReference type="ARBA" id="ARBA00023015"/>
    </source>
</evidence>
<evidence type="ECO:0000259" key="10">
    <source>
        <dbReference type="PROSITE" id="PS50118"/>
    </source>
</evidence>
<feature type="region of interest" description="Disordered" evidence="9">
    <location>
        <begin position="214"/>
        <end position="297"/>
    </location>
</feature>
<evidence type="ECO:0000256" key="1">
    <source>
        <dbReference type="ARBA" id="ARBA00004123"/>
    </source>
</evidence>
<evidence type="ECO:0000256" key="6">
    <source>
        <dbReference type="ARBA" id="ARBA00023242"/>
    </source>
</evidence>
<feature type="region of interest" description="Disordered" evidence="9">
    <location>
        <begin position="517"/>
        <end position="550"/>
    </location>
</feature>
<dbReference type="PROSITE" id="PS50157">
    <property type="entry name" value="ZINC_FINGER_C2H2_2"/>
    <property type="match status" value="1"/>
</dbReference>
<dbReference type="GO" id="GO:0006338">
    <property type="term" value="P:chromatin remodeling"/>
    <property type="evidence" value="ECO:0007669"/>
    <property type="project" value="InterPro"/>
</dbReference>
<feature type="DNA-binding region" description="HMG box" evidence="8">
    <location>
        <begin position="44"/>
        <end position="115"/>
    </location>
</feature>
<evidence type="ECO:0000256" key="8">
    <source>
        <dbReference type="PROSITE-ProRule" id="PRU00267"/>
    </source>
</evidence>
<dbReference type="GO" id="GO:0016514">
    <property type="term" value="C:SWI/SNF complex"/>
    <property type="evidence" value="ECO:0007669"/>
    <property type="project" value="TreeGrafter"/>
</dbReference>
<evidence type="ECO:0000256" key="2">
    <source>
        <dbReference type="ARBA" id="ARBA00022737"/>
    </source>
</evidence>
<accession>A0AAD4NL18</accession>
<dbReference type="SMART" id="SM00398">
    <property type="entry name" value="HMG"/>
    <property type="match status" value="1"/>
</dbReference>
<protein>
    <submittedName>
        <fullName evidence="12">HMG (High mobility group) box domain-containing protein</fullName>
    </submittedName>
</protein>
<feature type="domain" description="HMG box" evidence="10">
    <location>
        <begin position="44"/>
        <end position="115"/>
    </location>
</feature>
<gene>
    <name evidence="12" type="ORF">DdX_01102</name>
</gene>
<dbReference type="InterPro" id="IPR037382">
    <property type="entry name" value="Rsc/polybromo"/>
</dbReference>
<evidence type="ECO:0000313" key="12">
    <source>
        <dbReference type="EMBL" id="KAI1728893.1"/>
    </source>
</evidence>
<dbReference type="GO" id="GO:0016586">
    <property type="term" value="C:RSC-type complex"/>
    <property type="evidence" value="ECO:0007669"/>
    <property type="project" value="InterPro"/>
</dbReference>
<keyword evidence="4" id="KW-0805">Transcription regulation</keyword>
<keyword evidence="7" id="KW-0479">Metal-binding</keyword>
<evidence type="ECO:0000259" key="11">
    <source>
        <dbReference type="PROSITE" id="PS50157"/>
    </source>
</evidence>
<dbReference type="GO" id="GO:0008270">
    <property type="term" value="F:zinc ion binding"/>
    <property type="evidence" value="ECO:0007669"/>
    <property type="project" value="UniProtKB-KW"/>
</dbReference>
<dbReference type="GO" id="GO:0003682">
    <property type="term" value="F:chromatin binding"/>
    <property type="evidence" value="ECO:0007669"/>
    <property type="project" value="TreeGrafter"/>
</dbReference>
<dbReference type="Proteomes" id="UP001201812">
    <property type="component" value="Unassembled WGS sequence"/>
</dbReference>
<dbReference type="InterPro" id="IPR009071">
    <property type="entry name" value="HMG_box_dom"/>
</dbReference>
<evidence type="ECO:0000256" key="3">
    <source>
        <dbReference type="ARBA" id="ARBA00022853"/>
    </source>
</evidence>
<feature type="compositionally biased region" description="Low complexity" evidence="9">
    <location>
        <begin position="261"/>
        <end position="273"/>
    </location>
</feature>
<dbReference type="Pfam" id="PF00505">
    <property type="entry name" value="HMG_box"/>
    <property type="match status" value="1"/>
</dbReference>
<proteinExistence type="predicted"/>
<name>A0AAD4NL18_9BILA</name>
<evidence type="ECO:0000313" key="13">
    <source>
        <dbReference type="Proteomes" id="UP001201812"/>
    </source>
</evidence>
<evidence type="ECO:0000256" key="7">
    <source>
        <dbReference type="PROSITE-ProRule" id="PRU00042"/>
    </source>
</evidence>
<dbReference type="PANTHER" id="PTHR16062:SF19">
    <property type="entry name" value="PROTEIN POLYBROMO-1"/>
    <property type="match status" value="1"/>
</dbReference>
<comment type="caution">
    <text evidence="12">The sequence shown here is derived from an EMBL/GenBank/DDBJ whole genome shotgun (WGS) entry which is preliminary data.</text>
</comment>
<keyword evidence="3" id="KW-0156">Chromatin regulator</keyword>
<keyword evidence="7" id="KW-0862">Zinc</keyword>
<dbReference type="GO" id="GO:0006368">
    <property type="term" value="P:transcription elongation by RNA polymerase II"/>
    <property type="evidence" value="ECO:0007669"/>
    <property type="project" value="TreeGrafter"/>
</dbReference>
<dbReference type="GO" id="GO:0003677">
    <property type="term" value="F:DNA binding"/>
    <property type="evidence" value="ECO:0007669"/>
    <property type="project" value="UniProtKB-UniRule"/>
</dbReference>
<keyword evidence="7" id="KW-0863">Zinc-finger</keyword>
<keyword evidence="5" id="KW-0804">Transcription</keyword>
<dbReference type="SMART" id="SM00355">
    <property type="entry name" value="ZnF_C2H2"/>
    <property type="match status" value="2"/>
</dbReference>